<reference evidence="1" key="1">
    <citation type="submission" date="2018-05" db="EMBL/GenBank/DDBJ databases">
        <title>Draft genome of Mucuna pruriens seed.</title>
        <authorList>
            <person name="Nnadi N.E."/>
            <person name="Vos R."/>
            <person name="Hasami M.H."/>
            <person name="Devisetty U.K."/>
            <person name="Aguiy J.C."/>
        </authorList>
    </citation>
    <scope>NUCLEOTIDE SEQUENCE [LARGE SCALE GENOMIC DNA]</scope>
    <source>
        <strain evidence="1">JCA_2017</strain>
    </source>
</reference>
<gene>
    <name evidence="1" type="ORF">CR513_01813</name>
</gene>
<evidence type="ECO:0000313" key="1">
    <source>
        <dbReference type="EMBL" id="RDY13291.1"/>
    </source>
</evidence>
<organism evidence="1 2">
    <name type="scientific">Mucuna pruriens</name>
    <name type="common">Velvet bean</name>
    <name type="synonym">Dolichos pruriens</name>
    <dbReference type="NCBI Taxonomy" id="157652"/>
    <lineage>
        <taxon>Eukaryota</taxon>
        <taxon>Viridiplantae</taxon>
        <taxon>Streptophyta</taxon>
        <taxon>Embryophyta</taxon>
        <taxon>Tracheophyta</taxon>
        <taxon>Spermatophyta</taxon>
        <taxon>Magnoliopsida</taxon>
        <taxon>eudicotyledons</taxon>
        <taxon>Gunneridae</taxon>
        <taxon>Pentapetalae</taxon>
        <taxon>rosids</taxon>
        <taxon>fabids</taxon>
        <taxon>Fabales</taxon>
        <taxon>Fabaceae</taxon>
        <taxon>Papilionoideae</taxon>
        <taxon>50 kb inversion clade</taxon>
        <taxon>NPAAA clade</taxon>
        <taxon>indigoferoid/millettioid clade</taxon>
        <taxon>Phaseoleae</taxon>
        <taxon>Mucuna</taxon>
    </lineage>
</organism>
<sequence>VDVIGKELDFVVYQKDVLKFMCGQEILYVSILQLPDFSKHKYNILRWIFYQLLSVSNLHKFWSIGVLIGLQPLIHVSLRKSRIYFICETIIPFFDLATSILRKYLKDPRSLISNFVEIKLFKRFISNT</sequence>
<protein>
    <submittedName>
        <fullName evidence="1">Uncharacterized protein</fullName>
    </submittedName>
</protein>
<dbReference type="EMBL" id="QJKJ01000301">
    <property type="protein sequence ID" value="RDY13291.1"/>
    <property type="molecule type" value="Genomic_DNA"/>
</dbReference>
<dbReference type="AlphaFoldDB" id="A0A371IE04"/>
<accession>A0A371IE04</accession>
<feature type="non-terminal residue" evidence="1">
    <location>
        <position position="1"/>
    </location>
</feature>
<name>A0A371IE04_MUCPR</name>
<dbReference type="Proteomes" id="UP000257109">
    <property type="component" value="Unassembled WGS sequence"/>
</dbReference>
<proteinExistence type="predicted"/>
<comment type="caution">
    <text evidence="1">The sequence shown here is derived from an EMBL/GenBank/DDBJ whole genome shotgun (WGS) entry which is preliminary data.</text>
</comment>
<keyword evidence="2" id="KW-1185">Reference proteome</keyword>
<evidence type="ECO:0000313" key="2">
    <source>
        <dbReference type="Proteomes" id="UP000257109"/>
    </source>
</evidence>